<dbReference type="EMBL" id="AB924567">
    <property type="protein sequence ID" value="BAT23537.1"/>
    <property type="molecule type" value="Genomic_DNA"/>
</dbReference>
<dbReference type="AlphaFoldDB" id="A0A0N7KWA0"/>
<reference evidence="2" key="1">
    <citation type="submission" date="2014-04" db="EMBL/GenBank/DDBJ databases">
        <authorList>
            <person name="Harrison E."/>
        </authorList>
    </citation>
    <scope>NUCLEOTIDE SEQUENCE</scope>
    <source>
        <strain evidence="2">5725y</strain>
    </source>
</reference>
<dbReference type="PANTHER" id="PTHR12526">
    <property type="entry name" value="GLYCOSYLTRANSFERASE"/>
    <property type="match status" value="1"/>
</dbReference>
<dbReference type="Pfam" id="PF00534">
    <property type="entry name" value="Glycos_transf_1"/>
    <property type="match status" value="1"/>
</dbReference>
<evidence type="ECO:0000313" key="2">
    <source>
        <dbReference type="EMBL" id="BAT23537.1"/>
    </source>
</evidence>
<protein>
    <recommendedName>
        <fullName evidence="1">Glycosyl transferase family 1 domain-containing protein</fullName>
    </recommendedName>
</protein>
<dbReference type="GO" id="GO:1901135">
    <property type="term" value="P:carbohydrate derivative metabolic process"/>
    <property type="evidence" value="ECO:0007669"/>
    <property type="project" value="UniProtKB-ARBA"/>
</dbReference>
<organism evidence="2">
    <name type="scientific">Klebsiella sp. 5725y</name>
    <dbReference type="NCBI Taxonomy" id="1497806"/>
    <lineage>
        <taxon>Bacteria</taxon>
        <taxon>Pseudomonadati</taxon>
        <taxon>Pseudomonadota</taxon>
        <taxon>Gammaproteobacteria</taxon>
        <taxon>Enterobacterales</taxon>
        <taxon>Enterobacteriaceae</taxon>
        <taxon>Klebsiella/Raoultella group</taxon>
        <taxon>Klebsiella</taxon>
    </lineage>
</organism>
<gene>
    <name evidence="2" type="primary">wcuD</name>
</gene>
<dbReference type="InterPro" id="IPR001296">
    <property type="entry name" value="Glyco_trans_1"/>
</dbReference>
<proteinExistence type="predicted"/>
<sequence>MKKIVIACRAYYPDVAGGGEISTRVLAEQLASVGYNVEVLAIGNETYTNVQNGIKINRIKYRNIYWSYNNKNISVVKKLIWHSLDCNNFLIGEMISNVLKEIKPDILITSTIEDLSSIIWKVAKNQGIRVMHILRSYSLICVNANMFKKDNCEKICTTCKPFSILKKENSKYVDDVIGISEFILNIHLTYGYFKNARSHVIYNMCMDEILLERSYNGFRENKIAIGYLGRIHKTKGIELIVEAVSGLSDSYKNNILIKIAGNGDEDYISELAHLANAKNIKCSFEGVIPANQLLDQIDLLIVPSKWNEPFGRVVIESLGRRVPVAAKRVGGIPELLNDNEDFLFNTIEELTTIIMSYVNKSINFNFNLSRFENKRIIDDWTKILG</sequence>
<reference evidence="2" key="2">
    <citation type="journal article" date="2015" name="Sci. Rep.">
        <title>Genetic analysis of capsular polysaccharide synthesis gene clusters in 79 capsular types of Klebsiella spp.</title>
        <authorList>
            <person name="Pan Y.J."/>
            <person name="Lin T.L."/>
            <person name="Chen C.T."/>
            <person name="Chen Y.Y."/>
            <person name="Hsieh P.F."/>
            <person name="Hsu C.R."/>
            <person name="Wu M.C."/>
            <person name="Wang J.T."/>
        </authorList>
    </citation>
    <scope>NUCLEOTIDE SEQUENCE</scope>
    <source>
        <strain evidence="2">5725y</strain>
    </source>
</reference>
<dbReference type="Gene3D" id="3.40.50.2000">
    <property type="entry name" value="Glycogen Phosphorylase B"/>
    <property type="match status" value="2"/>
</dbReference>
<dbReference type="SUPFAM" id="SSF53756">
    <property type="entry name" value="UDP-Glycosyltransferase/glycogen phosphorylase"/>
    <property type="match status" value="1"/>
</dbReference>
<name>A0A0N7KWA0_9ENTR</name>
<accession>A0A0N7KWA0</accession>
<dbReference type="GO" id="GO:0016757">
    <property type="term" value="F:glycosyltransferase activity"/>
    <property type="evidence" value="ECO:0007669"/>
    <property type="project" value="InterPro"/>
</dbReference>
<evidence type="ECO:0000259" key="1">
    <source>
        <dbReference type="Pfam" id="PF00534"/>
    </source>
</evidence>
<dbReference type="PANTHER" id="PTHR12526:SF630">
    <property type="entry name" value="GLYCOSYLTRANSFERASE"/>
    <property type="match status" value="1"/>
</dbReference>
<feature type="domain" description="Glycosyl transferase family 1" evidence="1">
    <location>
        <begin position="215"/>
        <end position="344"/>
    </location>
</feature>